<gene>
    <name evidence="2" type="ORF">CDEB00056_LOCUS14866</name>
</gene>
<dbReference type="AlphaFoldDB" id="A0A7S3Q9A8"/>
<feature type="compositionally biased region" description="Acidic residues" evidence="1">
    <location>
        <begin position="301"/>
        <end position="317"/>
    </location>
</feature>
<protein>
    <submittedName>
        <fullName evidence="2">Uncharacterized protein</fullName>
    </submittedName>
</protein>
<feature type="region of interest" description="Disordered" evidence="1">
    <location>
        <begin position="488"/>
        <end position="507"/>
    </location>
</feature>
<sequence length="507" mass="57632">MPPTRVFNKAKPWLVTSEDELARDALFSKEFSKEYLRNCPFPGTTSTVEEKMEWLHSINAYYDELMEESFYRSRAPEAKDAVKKILMDKAPKNMRLDVIVKSVELSAVAAAMKEEEKEEFVKKFPNFKYGNGKTSPSLNTFDKCMDWIKINAKAELFGEYSDCVVLVSIPVAKESEMSIAGDTLTSLGLEKYIIVNSRMAVSSAERNLFYWSLQHKVGENMYTGINNGGKGKKVKYSISVGLRVPPKESELNPAKAAVAKAVKDFSKKLEDDKAAAKERDNPKMYMLVGLKNAPKKKNRDECDDSGEDSDDSSEEKEGDPRTAEFWEPLWLPASFEDQYQRISGHFGWGEGEGQEIQRRLEKGNTDSGNIKVELFEQELAYVRKIKSTQERFAATLALNMVIIRDNYWTMDNECSEDVARDFRSLATFWKNTVFKSDDSTLGIGLEDGTVEEIDKKSGVSHSRSLVYDFMESFAKRIEDIQDISKFNWKPPHKKRKSSEGVQGANKK</sequence>
<feature type="region of interest" description="Disordered" evidence="1">
    <location>
        <begin position="285"/>
        <end position="323"/>
    </location>
</feature>
<reference evidence="2" key="1">
    <citation type="submission" date="2021-01" db="EMBL/GenBank/DDBJ databases">
        <authorList>
            <person name="Corre E."/>
            <person name="Pelletier E."/>
            <person name="Niang G."/>
            <person name="Scheremetjew M."/>
            <person name="Finn R."/>
            <person name="Kale V."/>
            <person name="Holt S."/>
            <person name="Cochrane G."/>
            <person name="Meng A."/>
            <person name="Brown T."/>
            <person name="Cohen L."/>
        </authorList>
    </citation>
    <scope>NUCLEOTIDE SEQUENCE</scope>
    <source>
        <strain evidence="2">MM31A-1</strain>
    </source>
</reference>
<evidence type="ECO:0000256" key="1">
    <source>
        <dbReference type="SAM" id="MobiDB-lite"/>
    </source>
</evidence>
<dbReference type="EMBL" id="HBIO01019323">
    <property type="protein sequence ID" value="CAE0470013.1"/>
    <property type="molecule type" value="Transcribed_RNA"/>
</dbReference>
<evidence type="ECO:0000313" key="2">
    <source>
        <dbReference type="EMBL" id="CAE0470013.1"/>
    </source>
</evidence>
<proteinExistence type="predicted"/>
<accession>A0A7S3Q9A8</accession>
<organism evidence="2">
    <name type="scientific">Chaetoceros debilis</name>
    <dbReference type="NCBI Taxonomy" id="122233"/>
    <lineage>
        <taxon>Eukaryota</taxon>
        <taxon>Sar</taxon>
        <taxon>Stramenopiles</taxon>
        <taxon>Ochrophyta</taxon>
        <taxon>Bacillariophyta</taxon>
        <taxon>Coscinodiscophyceae</taxon>
        <taxon>Chaetocerotophycidae</taxon>
        <taxon>Chaetocerotales</taxon>
        <taxon>Chaetocerotaceae</taxon>
        <taxon>Chaetoceros</taxon>
    </lineage>
</organism>
<name>A0A7S3Q9A8_9STRA</name>